<dbReference type="InterPro" id="IPR011990">
    <property type="entry name" value="TPR-like_helical_dom_sf"/>
</dbReference>
<gene>
    <name evidence="8" type="ORF">LX83_000891</name>
</gene>
<evidence type="ECO:0000259" key="7">
    <source>
        <dbReference type="PROSITE" id="PS51755"/>
    </source>
</evidence>
<dbReference type="GO" id="GO:0000160">
    <property type="term" value="P:phosphorelay signal transduction system"/>
    <property type="evidence" value="ECO:0007669"/>
    <property type="project" value="InterPro"/>
</dbReference>
<name>A0AAE3G9A3_9PSEU</name>
<feature type="compositionally biased region" description="Low complexity" evidence="6">
    <location>
        <begin position="300"/>
        <end position="311"/>
    </location>
</feature>
<evidence type="ECO:0000256" key="6">
    <source>
        <dbReference type="SAM" id="MobiDB-lite"/>
    </source>
</evidence>
<keyword evidence="9" id="KW-1185">Reference proteome</keyword>
<dbReference type="FunFam" id="1.25.40.10:FF:000222">
    <property type="entry name" value="SARP family transcriptional regulator"/>
    <property type="match status" value="1"/>
</dbReference>
<keyword evidence="4" id="KW-0804">Transcription</keyword>
<keyword evidence="3 5" id="KW-0238">DNA-binding</keyword>
<dbReference type="Gene3D" id="1.25.40.10">
    <property type="entry name" value="Tetratricopeptide repeat domain"/>
    <property type="match status" value="1"/>
</dbReference>
<reference evidence="8" key="1">
    <citation type="submission" date="2022-06" db="EMBL/GenBank/DDBJ databases">
        <title>Genomic Encyclopedia of Archaeal and Bacterial Type Strains, Phase II (KMG-II): from individual species to whole genera.</title>
        <authorList>
            <person name="Goeker M."/>
        </authorList>
    </citation>
    <scope>NUCLEOTIDE SEQUENCE</scope>
    <source>
        <strain evidence="8">DSM 43935</strain>
    </source>
</reference>
<comment type="similarity">
    <text evidence="1">Belongs to the AfsR/DnrI/RedD regulatory family.</text>
</comment>
<dbReference type="Gene3D" id="1.10.10.10">
    <property type="entry name" value="Winged helix-like DNA-binding domain superfamily/Winged helix DNA-binding domain"/>
    <property type="match status" value="1"/>
</dbReference>
<dbReference type="Pfam" id="PF03704">
    <property type="entry name" value="BTAD"/>
    <property type="match status" value="1"/>
</dbReference>
<feature type="DNA-binding region" description="OmpR/PhoB-type" evidence="5">
    <location>
        <begin position="1"/>
        <end position="96"/>
    </location>
</feature>
<dbReference type="GO" id="GO:0006355">
    <property type="term" value="P:regulation of DNA-templated transcription"/>
    <property type="evidence" value="ECO:0007669"/>
    <property type="project" value="InterPro"/>
</dbReference>
<organism evidence="8 9">
    <name type="scientific">Goodfellowiella coeruleoviolacea</name>
    <dbReference type="NCBI Taxonomy" id="334858"/>
    <lineage>
        <taxon>Bacteria</taxon>
        <taxon>Bacillati</taxon>
        <taxon>Actinomycetota</taxon>
        <taxon>Actinomycetes</taxon>
        <taxon>Pseudonocardiales</taxon>
        <taxon>Pseudonocardiaceae</taxon>
        <taxon>Goodfellowiella</taxon>
    </lineage>
</organism>
<comment type="caution">
    <text evidence="8">The sequence shown here is derived from an EMBL/GenBank/DDBJ whole genome shotgun (WGS) entry which is preliminary data.</text>
</comment>
<evidence type="ECO:0000256" key="1">
    <source>
        <dbReference type="ARBA" id="ARBA00005820"/>
    </source>
</evidence>
<evidence type="ECO:0000256" key="3">
    <source>
        <dbReference type="ARBA" id="ARBA00023125"/>
    </source>
</evidence>
<dbReference type="CDD" id="cd15831">
    <property type="entry name" value="BTAD"/>
    <property type="match status" value="1"/>
</dbReference>
<dbReference type="InterPro" id="IPR051677">
    <property type="entry name" value="AfsR-DnrI-RedD_regulator"/>
</dbReference>
<dbReference type="InterPro" id="IPR016032">
    <property type="entry name" value="Sig_transdc_resp-reg_C-effctor"/>
</dbReference>
<evidence type="ECO:0000256" key="5">
    <source>
        <dbReference type="PROSITE-ProRule" id="PRU01091"/>
    </source>
</evidence>
<feature type="region of interest" description="Disordered" evidence="6">
    <location>
        <begin position="276"/>
        <end position="343"/>
    </location>
</feature>
<accession>A0AAE3G9A3</accession>
<dbReference type="EMBL" id="JAMTCK010000002">
    <property type="protein sequence ID" value="MCP2164051.1"/>
    <property type="molecule type" value="Genomic_DNA"/>
</dbReference>
<dbReference type="PANTHER" id="PTHR35807">
    <property type="entry name" value="TRANSCRIPTIONAL REGULATOR REDD-RELATED"/>
    <property type="match status" value="1"/>
</dbReference>
<dbReference type="AlphaFoldDB" id="A0AAE3G9A3"/>
<dbReference type="InterPro" id="IPR036388">
    <property type="entry name" value="WH-like_DNA-bd_sf"/>
</dbReference>
<dbReference type="Proteomes" id="UP001206128">
    <property type="component" value="Unassembled WGS sequence"/>
</dbReference>
<dbReference type="InterPro" id="IPR005158">
    <property type="entry name" value="BTAD"/>
</dbReference>
<dbReference type="SUPFAM" id="SSF46894">
    <property type="entry name" value="C-terminal effector domain of the bipartite response regulators"/>
    <property type="match status" value="1"/>
</dbReference>
<dbReference type="InterPro" id="IPR001867">
    <property type="entry name" value="OmpR/PhoB-type_DNA-bd"/>
</dbReference>
<dbReference type="SMART" id="SM01043">
    <property type="entry name" value="BTAD"/>
    <property type="match status" value="1"/>
</dbReference>
<evidence type="ECO:0000256" key="2">
    <source>
        <dbReference type="ARBA" id="ARBA00023015"/>
    </source>
</evidence>
<feature type="compositionally biased region" description="Pro residues" evidence="6">
    <location>
        <begin position="282"/>
        <end position="299"/>
    </location>
</feature>
<feature type="domain" description="OmpR/PhoB-type" evidence="7">
    <location>
        <begin position="1"/>
        <end position="96"/>
    </location>
</feature>
<dbReference type="SMART" id="SM00862">
    <property type="entry name" value="Trans_reg_C"/>
    <property type="match status" value="1"/>
</dbReference>
<evidence type="ECO:0000313" key="9">
    <source>
        <dbReference type="Proteomes" id="UP001206128"/>
    </source>
</evidence>
<sequence length="419" mass="44670">MRFHLLGSLEVVEDGVSVPLGGVKQRATLGFLLLHANRVVATSQVLKALWPSDAPPTARKMLQNAVAGVRRLLATDHTAGRPTALLTHAPGYLLRVEPECVDVHHFRCLAEKGRAELAAGSWELAARSLRGALALWRGPALADLVEKGVSWPALAAVQDRRLGALENCFDAELACGRHYEIVGELEALIEAEPLRERLYGQLMIALYRSGRQADALSVYQRTHAALVEGLGIEPGPQLQKLQRMILEHDPALALPLVPTADVRSPAEQRPHTVLNVGQRPPAAHPAPVAPAAPAPPRPAPAADRPGGDPAANGTTTDRLVTATARPTAEPRSPGGESKRERKPVTVLLMLARVGPGAGDDEDTEEVDVAQSVATAVRDEIQRFGAAGWGEVSSAFVKLFDEVFPAANQRRSSGSECGHA</sequence>
<dbReference type="SUPFAM" id="SSF48452">
    <property type="entry name" value="TPR-like"/>
    <property type="match status" value="1"/>
</dbReference>
<evidence type="ECO:0000313" key="8">
    <source>
        <dbReference type="EMBL" id="MCP2164051.1"/>
    </source>
</evidence>
<evidence type="ECO:0000256" key="4">
    <source>
        <dbReference type="ARBA" id="ARBA00023163"/>
    </source>
</evidence>
<dbReference type="GO" id="GO:0003677">
    <property type="term" value="F:DNA binding"/>
    <property type="evidence" value="ECO:0007669"/>
    <property type="project" value="UniProtKB-UniRule"/>
</dbReference>
<keyword evidence="2" id="KW-0805">Transcription regulation</keyword>
<proteinExistence type="inferred from homology"/>
<dbReference type="PROSITE" id="PS51755">
    <property type="entry name" value="OMPR_PHOB"/>
    <property type="match status" value="1"/>
</dbReference>
<dbReference type="PANTHER" id="PTHR35807:SF1">
    <property type="entry name" value="TRANSCRIPTIONAL REGULATOR REDD"/>
    <property type="match status" value="1"/>
</dbReference>
<protein>
    <submittedName>
        <fullName evidence="8">DNA-binding transcriptional activator of the SARP family</fullName>
    </submittedName>
</protein>